<feature type="domain" description="Protein translocase subunit SecDF P1" evidence="8">
    <location>
        <begin position="145"/>
        <end position="204"/>
    </location>
</feature>
<dbReference type="InterPro" id="IPR022813">
    <property type="entry name" value="SecD/SecF_arch_bac"/>
</dbReference>
<feature type="non-terminal residue" evidence="9">
    <location>
        <position position="1"/>
    </location>
</feature>
<dbReference type="Pfam" id="PF21760">
    <property type="entry name" value="SecD_1st"/>
    <property type="match status" value="1"/>
</dbReference>
<keyword evidence="7" id="KW-0472">Membrane</keyword>
<dbReference type="Gene3D" id="3.30.70.3220">
    <property type="match status" value="1"/>
</dbReference>
<name>A0A382NNM1_9ZZZZ</name>
<keyword evidence="3" id="KW-0812">Transmembrane</keyword>
<evidence type="ECO:0000256" key="5">
    <source>
        <dbReference type="ARBA" id="ARBA00022989"/>
    </source>
</evidence>
<dbReference type="AlphaFoldDB" id="A0A382NNM1"/>
<dbReference type="GO" id="GO:0005886">
    <property type="term" value="C:plasma membrane"/>
    <property type="evidence" value="ECO:0007669"/>
    <property type="project" value="TreeGrafter"/>
</dbReference>
<accession>A0A382NNM1</accession>
<evidence type="ECO:0000256" key="2">
    <source>
        <dbReference type="ARBA" id="ARBA00022475"/>
    </source>
</evidence>
<evidence type="ECO:0000256" key="3">
    <source>
        <dbReference type="ARBA" id="ARBA00022692"/>
    </source>
</evidence>
<keyword evidence="1" id="KW-0813">Transport</keyword>
<reference evidence="9" key="1">
    <citation type="submission" date="2018-05" db="EMBL/GenBank/DDBJ databases">
        <authorList>
            <person name="Lanie J.A."/>
            <person name="Ng W.-L."/>
            <person name="Kazmierczak K.M."/>
            <person name="Andrzejewski T.M."/>
            <person name="Davidsen T.M."/>
            <person name="Wayne K.J."/>
            <person name="Tettelin H."/>
            <person name="Glass J.I."/>
            <person name="Rusch D."/>
            <person name="Podicherti R."/>
            <person name="Tsui H.-C.T."/>
            <person name="Winkler M.E."/>
        </authorList>
    </citation>
    <scope>NUCLEOTIDE SEQUENCE</scope>
</reference>
<dbReference type="PANTHER" id="PTHR30081">
    <property type="entry name" value="PROTEIN-EXPORT MEMBRANE PROTEIN SEC"/>
    <property type="match status" value="1"/>
</dbReference>
<protein>
    <recommendedName>
        <fullName evidence="8">Protein translocase subunit SecDF P1 domain-containing protein</fullName>
    </recommendedName>
</protein>
<dbReference type="EMBL" id="UINC01101738">
    <property type="protein sequence ID" value="SVC62784.1"/>
    <property type="molecule type" value="Genomic_DNA"/>
</dbReference>
<evidence type="ECO:0000259" key="8">
    <source>
        <dbReference type="Pfam" id="PF21760"/>
    </source>
</evidence>
<gene>
    <name evidence="9" type="ORF">METZ01_LOCUS315638</name>
</gene>
<keyword evidence="2" id="KW-1003">Cell membrane</keyword>
<evidence type="ECO:0000256" key="1">
    <source>
        <dbReference type="ARBA" id="ARBA00022448"/>
    </source>
</evidence>
<dbReference type="InterPro" id="IPR048631">
    <property type="entry name" value="SecD_1st"/>
</dbReference>
<feature type="non-terminal residue" evidence="9">
    <location>
        <position position="271"/>
    </location>
</feature>
<keyword evidence="4" id="KW-0653">Protein transport</keyword>
<evidence type="ECO:0000256" key="7">
    <source>
        <dbReference type="ARBA" id="ARBA00023136"/>
    </source>
</evidence>
<evidence type="ECO:0000313" key="9">
    <source>
        <dbReference type="EMBL" id="SVC62784.1"/>
    </source>
</evidence>
<proteinExistence type="predicted"/>
<keyword evidence="5" id="KW-1133">Transmembrane helix</keyword>
<sequence>VKRNNLARFLLLLLILGWAWTEMYPLWDKPGKLIEQFDKATNKDADFDKVFQAAYANFDPNDKNSNEFGTLYEAVEASGLVLTNYNFPKMTFRGQVPDNRLVLQKLQKQVAGQIQLGLDLKGGSSFLVAMDTNKLENSSASGALAQAVEVLRRRVDTIGVAEPDIRPLGANKIMIQLPGLSEADQAKAKKLVTEAAFLEFALVHENSDRLIADELTPDGYKKYAYTSKDAQGDKFTRDVLVEIENEYGLKGEHITSAYPSRDPLTQSPMIL</sequence>
<dbReference type="GO" id="GO:0015031">
    <property type="term" value="P:protein transport"/>
    <property type="evidence" value="ECO:0007669"/>
    <property type="project" value="UniProtKB-KW"/>
</dbReference>
<dbReference type="PANTHER" id="PTHR30081:SF8">
    <property type="entry name" value="PROTEIN TRANSLOCASE SUBUNIT SECF"/>
    <property type="match status" value="1"/>
</dbReference>
<evidence type="ECO:0000256" key="4">
    <source>
        <dbReference type="ARBA" id="ARBA00022927"/>
    </source>
</evidence>
<keyword evidence="6" id="KW-0811">Translocation</keyword>
<organism evidence="9">
    <name type="scientific">marine metagenome</name>
    <dbReference type="NCBI Taxonomy" id="408172"/>
    <lineage>
        <taxon>unclassified sequences</taxon>
        <taxon>metagenomes</taxon>
        <taxon>ecological metagenomes</taxon>
    </lineage>
</organism>
<evidence type="ECO:0000256" key="6">
    <source>
        <dbReference type="ARBA" id="ARBA00023010"/>
    </source>
</evidence>